<dbReference type="KEGG" id="tet:TTHERM_00188640"/>
<feature type="region of interest" description="Disordered" evidence="2">
    <location>
        <begin position="602"/>
        <end position="652"/>
    </location>
</feature>
<keyword evidence="4" id="KW-1185">Reference proteome</keyword>
<keyword evidence="1" id="KW-0175">Coiled coil</keyword>
<sequence>MKVRKSIQEENQIISSVESKLSQNEDNKTYQKKSDLQSYFSDKDIQLSSQNFSQNLTSNNKLNPISSLLFDQSGNRLKQNLLPFTDREARLPQYGSQKNYTKESDEIDEGPNFGSSGVTVKKSAQTSATKTVLSFQKKSPVQSQISSYSHIQAGDAQQLNSDNENTKSLNNLMPNYQIQEQYYSVKMPSSQQNSQQIKQQSFQQFKNFNSDMNHNNVKAIKSYSNLLQSPDILERKSNPQFQSQQKFFHIKHLSQDPGFFQSYSQVKLSAQNLDGNNHTVPISNQIKKRQDYRSLNDKKEEKLNILVILNQINALYEKDGKISYNLCILVQKLIGKLSKQDNMYGDQMKLFFNIIQQMIICEEETILNRIKQSKSLKKKKQTISSIPAYFQCVQILSEEIDYLNTHFEQIIQQIKEEKEKVIEENFSLRDKIQVAQTDFVKNSQSIEKNYQNKLNESRKKIEQQISQQEEYIKELNGLKEQIRLTKQENEKQMRNNNNLNYMLQQSQQKINELNDIINCHLNEIQQKEQKIINCNQQFEQYQNQLGQFTPRPKFDGFFNMFEQVSDFSISFALDQKGLSTQDKIDYIQYMVQEKIINSQTIKDEDKKKSQAKIKQQSKIKQKPQISKENQNTPPKSRNPNRKTSNFKYSNSINISSNSSSQVNIKNLKDIFIKAVQEVQKRLRLKKLQMKQGVPGSDQLDIFSLNTSQNLNSLSSSQLNNKFEQKLSNFSKSMRSIPRKASNGLSLQRSNSRATLQSMDSLDILGKENKLKKSENLSQPNIFDQVSNIAFEEVQFSQSNFKRSNKGRSSTIIQKKKTTIIEEHK</sequence>
<evidence type="ECO:0000256" key="2">
    <source>
        <dbReference type="SAM" id="MobiDB-lite"/>
    </source>
</evidence>
<proteinExistence type="predicted"/>
<dbReference type="Proteomes" id="UP000009168">
    <property type="component" value="Unassembled WGS sequence"/>
</dbReference>
<dbReference type="GeneID" id="7840437"/>
<evidence type="ECO:0000313" key="4">
    <source>
        <dbReference type="Proteomes" id="UP000009168"/>
    </source>
</evidence>
<feature type="region of interest" description="Disordered" evidence="2">
    <location>
        <begin position="146"/>
        <end position="169"/>
    </location>
</feature>
<name>I7MEG2_TETTS</name>
<dbReference type="OrthoDB" id="327729at2759"/>
<feature type="compositionally biased region" description="Polar residues" evidence="2">
    <location>
        <begin position="628"/>
        <end position="648"/>
    </location>
</feature>
<protein>
    <submittedName>
        <fullName evidence="3">Uncharacterized protein</fullName>
    </submittedName>
</protein>
<evidence type="ECO:0000313" key="3">
    <source>
        <dbReference type="EMBL" id="EAR96295.2"/>
    </source>
</evidence>
<dbReference type="AlphaFoldDB" id="I7MEG2"/>
<organism evidence="3 4">
    <name type="scientific">Tetrahymena thermophila (strain SB210)</name>
    <dbReference type="NCBI Taxonomy" id="312017"/>
    <lineage>
        <taxon>Eukaryota</taxon>
        <taxon>Sar</taxon>
        <taxon>Alveolata</taxon>
        <taxon>Ciliophora</taxon>
        <taxon>Intramacronucleata</taxon>
        <taxon>Oligohymenophorea</taxon>
        <taxon>Hymenostomatida</taxon>
        <taxon>Tetrahymenina</taxon>
        <taxon>Tetrahymenidae</taxon>
        <taxon>Tetrahymena</taxon>
    </lineage>
</organism>
<reference evidence="4" key="1">
    <citation type="journal article" date="2006" name="PLoS Biol.">
        <title>Macronuclear genome sequence of the ciliate Tetrahymena thermophila, a model eukaryote.</title>
        <authorList>
            <person name="Eisen J.A."/>
            <person name="Coyne R.S."/>
            <person name="Wu M."/>
            <person name="Wu D."/>
            <person name="Thiagarajan M."/>
            <person name="Wortman J.R."/>
            <person name="Badger J.H."/>
            <person name="Ren Q."/>
            <person name="Amedeo P."/>
            <person name="Jones K.M."/>
            <person name="Tallon L.J."/>
            <person name="Delcher A.L."/>
            <person name="Salzberg S.L."/>
            <person name="Silva J.C."/>
            <person name="Haas B.J."/>
            <person name="Majoros W.H."/>
            <person name="Farzad M."/>
            <person name="Carlton J.M."/>
            <person name="Smith R.K. Jr."/>
            <person name="Garg J."/>
            <person name="Pearlman R.E."/>
            <person name="Karrer K.M."/>
            <person name="Sun L."/>
            <person name="Manning G."/>
            <person name="Elde N.C."/>
            <person name="Turkewitz A.P."/>
            <person name="Asai D.J."/>
            <person name="Wilkes D.E."/>
            <person name="Wang Y."/>
            <person name="Cai H."/>
            <person name="Collins K."/>
            <person name="Stewart B.A."/>
            <person name="Lee S.R."/>
            <person name="Wilamowska K."/>
            <person name="Weinberg Z."/>
            <person name="Ruzzo W.L."/>
            <person name="Wloga D."/>
            <person name="Gaertig J."/>
            <person name="Frankel J."/>
            <person name="Tsao C.-C."/>
            <person name="Gorovsky M.A."/>
            <person name="Keeling P.J."/>
            <person name="Waller R.F."/>
            <person name="Patron N.J."/>
            <person name="Cherry J.M."/>
            <person name="Stover N.A."/>
            <person name="Krieger C.J."/>
            <person name="del Toro C."/>
            <person name="Ryder H.F."/>
            <person name="Williamson S.C."/>
            <person name="Barbeau R.A."/>
            <person name="Hamilton E.P."/>
            <person name="Orias E."/>
        </authorList>
    </citation>
    <scope>NUCLEOTIDE SEQUENCE [LARGE SCALE GENOMIC DNA]</scope>
    <source>
        <strain evidence="4">SB210</strain>
    </source>
</reference>
<feature type="coiled-coil region" evidence="1">
    <location>
        <begin position="404"/>
        <end position="544"/>
    </location>
</feature>
<dbReference type="EMBL" id="GG662693">
    <property type="protein sequence ID" value="EAR96295.2"/>
    <property type="molecule type" value="Genomic_DNA"/>
</dbReference>
<dbReference type="InParanoid" id="I7MEG2"/>
<feature type="compositionally biased region" description="Basic residues" evidence="2">
    <location>
        <begin position="609"/>
        <end position="621"/>
    </location>
</feature>
<gene>
    <name evidence="3" type="ORF">TTHERM_00188640</name>
</gene>
<accession>I7MEG2</accession>
<dbReference type="RefSeq" id="XP_001016540.2">
    <property type="nucleotide sequence ID" value="XM_001016540.2"/>
</dbReference>
<evidence type="ECO:0000256" key="1">
    <source>
        <dbReference type="SAM" id="Coils"/>
    </source>
</evidence>